<gene>
    <name evidence="13" type="ORF">DX873_07695</name>
</gene>
<dbReference type="GO" id="GO:0046983">
    <property type="term" value="F:protein dimerization activity"/>
    <property type="evidence" value="ECO:0007669"/>
    <property type="project" value="InterPro"/>
</dbReference>
<feature type="repeat" description="TPR" evidence="9">
    <location>
        <begin position="197"/>
        <end position="230"/>
    </location>
</feature>
<keyword evidence="11" id="KW-0472">Membrane</keyword>
<dbReference type="InterPro" id="IPR005467">
    <property type="entry name" value="His_kinase_dom"/>
</dbReference>
<dbReference type="InterPro" id="IPR011712">
    <property type="entry name" value="Sig_transdc_His_kin_sub3_dim/P"/>
</dbReference>
<reference evidence="13 14" key="1">
    <citation type="submission" date="2018-08" db="EMBL/GenBank/DDBJ databases">
        <title>Muricauda nanhaiensis sp. nov., isolated from seawater of the South China Sea.</title>
        <authorList>
            <person name="Dang Y."/>
        </authorList>
    </citation>
    <scope>NUCLEOTIDE SEQUENCE [LARGE SCALE GENOMIC DNA]</scope>
    <source>
        <strain evidence="13 14">SM1704</strain>
    </source>
</reference>
<dbReference type="SUPFAM" id="SSF48452">
    <property type="entry name" value="TPR-like"/>
    <property type="match status" value="2"/>
</dbReference>
<keyword evidence="11" id="KW-1133">Transmembrane helix</keyword>
<dbReference type="Gene3D" id="3.30.565.10">
    <property type="entry name" value="Histidine kinase-like ATPase, C-terminal domain"/>
    <property type="match status" value="1"/>
</dbReference>
<evidence type="ECO:0000256" key="5">
    <source>
        <dbReference type="ARBA" id="ARBA00022741"/>
    </source>
</evidence>
<dbReference type="Pfam" id="PF07730">
    <property type="entry name" value="HisKA_3"/>
    <property type="match status" value="1"/>
</dbReference>
<feature type="transmembrane region" description="Helical" evidence="11">
    <location>
        <begin position="396"/>
        <end position="416"/>
    </location>
</feature>
<keyword evidence="9" id="KW-0802">TPR repeat</keyword>
<dbReference type="AlphaFoldDB" id="A0A371JP12"/>
<dbReference type="CDD" id="cd16917">
    <property type="entry name" value="HATPase_UhpB-NarQ-NarX-like"/>
    <property type="match status" value="1"/>
</dbReference>
<dbReference type="Pfam" id="PF02518">
    <property type="entry name" value="HATPase_c"/>
    <property type="match status" value="1"/>
</dbReference>
<dbReference type="Gene3D" id="1.25.40.10">
    <property type="entry name" value="Tetratricopeptide repeat domain"/>
    <property type="match status" value="2"/>
</dbReference>
<dbReference type="InterPro" id="IPR036890">
    <property type="entry name" value="HATPase_C_sf"/>
</dbReference>
<keyword evidence="5" id="KW-0547">Nucleotide-binding</keyword>
<feature type="coiled-coil region" evidence="10">
    <location>
        <begin position="361"/>
        <end position="388"/>
    </location>
</feature>
<dbReference type="Pfam" id="PF13424">
    <property type="entry name" value="TPR_12"/>
    <property type="match status" value="1"/>
</dbReference>
<name>A0A371JP12_9FLAO</name>
<dbReference type="RefSeq" id="WP_116183886.1">
    <property type="nucleotide sequence ID" value="NZ_QTJX01000002.1"/>
</dbReference>
<organism evidence="13 14">
    <name type="scientific">Flagellimonas nanhaiensis</name>
    <dbReference type="NCBI Taxonomy" id="2292706"/>
    <lineage>
        <taxon>Bacteria</taxon>
        <taxon>Pseudomonadati</taxon>
        <taxon>Bacteroidota</taxon>
        <taxon>Flavobacteriia</taxon>
        <taxon>Flavobacteriales</taxon>
        <taxon>Flavobacteriaceae</taxon>
        <taxon>Flagellimonas</taxon>
    </lineage>
</organism>
<dbReference type="Gene3D" id="1.20.5.1930">
    <property type="match status" value="1"/>
</dbReference>
<comment type="catalytic activity">
    <reaction evidence="1">
        <text>ATP + protein L-histidine = ADP + protein N-phospho-L-histidine.</text>
        <dbReference type="EC" id="2.7.13.3"/>
    </reaction>
</comment>
<dbReference type="EC" id="2.7.13.3" evidence="2"/>
<dbReference type="SMART" id="SM00028">
    <property type="entry name" value="TPR"/>
    <property type="match status" value="5"/>
</dbReference>
<evidence type="ECO:0000256" key="9">
    <source>
        <dbReference type="PROSITE-ProRule" id="PRU00339"/>
    </source>
</evidence>
<dbReference type="PROSITE" id="PS50005">
    <property type="entry name" value="TPR"/>
    <property type="match status" value="1"/>
</dbReference>
<dbReference type="Proteomes" id="UP000261828">
    <property type="component" value="Unassembled WGS sequence"/>
</dbReference>
<evidence type="ECO:0000256" key="3">
    <source>
        <dbReference type="ARBA" id="ARBA00022553"/>
    </source>
</evidence>
<keyword evidence="8" id="KW-0902">Two-component regulatory system</keyword>
<proteinExistence type="predicted"/>
<evidence type="ECO:0000256" key="7">
    <source>
        <dbReference type="ARBA" id="ARBA00022840"/>
    </source>
</evidence>
<evidence type="ECO:0000259" key="12">
    <source>
        <dbReference type="PROSITE" id="PS50109"/>
    </source>
</evidence>
<dbReference type="GO" id="GO:0005524">
    <property type="term" value="F:ATP binding"/>
    <property type="evidence" value="ECO:0007669"/>
    <property type="project" value="UniProtKB-KW"/>
</dbReference>
<feature type="coiled-coil region" evidence="10">
    <location>
        <begin position="418"/>
        <end position="449"/>
    </location>
</feature>
<keyword evidence="14" id="KW-1185">Reference proteome</keyword>
<protein>
    <recommendedName>
        <fullName evidence="2">histidine kinase</fullName>
        <ecNumber evidence="2">2.7.13.3</ecNumber>
    </recommendedName>
</protein>
<keyword evidence="7" id="KW-0067">ATP-binding</keyword>
<evidence type="ECO:0000256" key="11">
    <source>
        <dbReference type="SAM" id="Phobius"/>
    </source>
</evidence>
<dbReference type="OrthoDB" id="9778366at2"/>
<sequence length="648" mass="73803">MVRYFLLIVLLSMAKSFGQDLDSLLVQARESSNDSIKIDWYNRAAFGYIFRDSEKAGSILDEAFESLDSLKNSYGLAVLTNTKAIYMDVGGQSDLALKYFSKAHKISKANGYHEIAARAVNGLGMVHWNKGEFETALDYFFEAQKGYEQLGNRKSMAVPLNNIGLIYQELLQYKKALEFHEKSYALRLEFDLKRDQATSLNNMGICSMRLNRLDEAFKAFQKGLEAAEQSGNMYEYHQILGNLGDLYRVQGKTDLAIQTFLRRLNMPQQLQNNQRGQLITYTDLVDLYNESNQPQTALVYATKANEILKIYPHYTKAISDFPLFLAETYFRLGNNSEARNQLKKYNQVKDSVFSNRTSKQLSELEVKYETEKKDKEILLQRANLAEQQLLIQTRNWQLAGLSIFMILLVCIGYLIYSRQRLKQQQAAKENELKLTMEKINAKNRLQEERLRISRELHDNIGAQLTFIISSLDNMKMTLPSEEGVLNNKLNEVSDFARDTIVELRDTIWAMNKGSINLADLKIRIANFIEKAELTTLKTEFNFDFSEDAEALTFSSSKGISIYRVIQEALNNAIKHSGADHVKVNFSGVGKKLSITVEDDGNGFDMNKVDKGNGLMNMKKRALEIAGELQVNSDRQKGTVIQLKVPLAS</sequence>
<accession>A0A371JP12</accession>
<feature type="domain" description="Histidine kinase" evidence="12">
    <location>
        <begin position="561"/>
        <end position="648"/>
    </location>
</feature>
<dbReference type="Pfam" id="PF13176">
    <property type="entry name" value="TPR_7"/>
    <property type="match status" value="1"/>
</dbReference>
<dbReference type="InterPro" id="IPR003594">
    <property type="entry name" value="HATPase_dom"/>
</dbReference>
<evidence type="ECO:0000313" key="14">
    <source>
        <dbReference type="Proteomes" id="UP000261828"/>
    </source>
</evidence>
<evidence type="ECO:0000313" key="13">
    <source>
        <dbReference type="EMBL" id="RDY59272.1"/>
    </source>
</evidence>
<keyword evidence="11" id="KW-0812">Transmembrane</keyword>
<evidence type="ECO:0000256" key="10">
    <source>
        <dbReference type="SAM" id="Coils"/>
    </source>
</evidence>
<dbReference type="GO" id="GO:0000155">
    <property type="term" value="F:phosphorelay sensor kinase activity"/>
    <property type="evidence" value="ECO:0007669"/>
    <property type="project" value="InterPro"/>
</dbReference>
<keyword evidence="4" id="KW-0808">Transferase</keyword>
<evidence type="ECO:0000256" key="1">
    <source>
        <dbReference type="ARBA" id="ARBA00000085"/>
    </source>
</evidence>
<dbReference type="InterPro" id="IPR050482">
    <property type="entry name" value="Sensor_HK_TwoCompSys"/>
</dbReference>
<dbReference type="GO" id="GO:0016020">
    <property type="term" value="C:membrane"/>
    <property type="evidence" value="ECO:0007669"/>
    <property type="project" value="InterPro"/>
</dbReference>
<evidence type="ECO:0000256" key="8">
    <source>
        <dbReference type="ARBA" id="ARBA00023012"/>
    </source>
</evidence>
<keyword evidence="3" id="KW-0597">Phosphoprotein</keyword>
<dbReference type="PROSITE" id="PS50109">
    <property type="entry name" value="HIS_KIN"/>
    <property type="match status" value="1"/>
</dbReference>
<evidence type="ECO:0000256" key="4">
    <source>
        <dbReference type="ARBA" id="ARBA00022679"/>
    </source>
</evidence>
<keyword evidence="6" id="KW-0418">Kinase</keyword>
<comment type="caution">
    <text evidence="13">The sequence shown here is derived from an EMBL/GenBank/DDBJ whole genome shotgun (WGS) entry which is preliminary data.</text>
</comment>
<evidence type="ECO:0000256" key="2">
    <source>
        <dbReference type="ARBA" id="ARBA00012438"/>
    </source>
</evidence>
<keyword evidence="10" id="KW-0175">Coiled coil</keyword>
<dbReference type="SMART" id="SM00387">
    <property type="entry name" value="HATPase_c"/>
    <property type="match status" value="1"/>
</dbReference>
<evidence type="ECO:0000256" key="6">
    <source>
        <dbReference type="ARBA" id="ARBA00022777"/>
    </source>
</evidence>
<dbReference type="PANTHER" id="PTHR24421">
    <property type="entry name" value="NITRATE/NITRITE SENSOR PROTEIN NARX-RELATED"/>
    <property type="match status" value="1"/>
</dbReference>
<dbReference type="InterPro" id="IPR011990">
    <property type="entry name" value="TPR-like_helical_dom_sf"/>
</dbReference>
<dbReference type="PANTHER" id="PTHR24421:SF10">
    <property type="entry name" value="NITRATE_NITRITE SENSOR PROTEIN NARQ"/>
    <property type="match status" value="1"/>
</dbReference>
<dbReference type="SUPFAM" id="SSF55874">
    <property type="entry name" value="ATPase domain of HSP90 chaperone/DNA topoisomerase II/histidine kinase"/>
    <property type="match status" value="1"/>
</dbReference>
<dbReference type="EMBL" id="QTJX01000002">
    <property type="protein sequence ID" value="RDY59272.1"/>
    <property type="molecule type" value="Genomic_DNA"/>
</dbReference>
<dbReference type="InterPro" id="IPR019734">
    <property type="entry name" value="TPR_rpt"/>
</dbReference>